<feature type="signal peptide" evidence="2">
    <location>
        <begin position="1"/>
        <end position="26"/>
    </location>
</feature>
<proteinExistence type="predicted"/>
<dbReference type="AlphaFoldDB" id="A0A9X2PF09"/>
<dbReference type="InterPro" id="IPR001320">
    <property type="entry name" value="Iontro_rcpt_C"/>
</dbReference>
<dbReference type="CDD" id="cd13530">
    <property type="entry name" value="PBP2_peptides_like"/>
    <property type="match status" value="1"/>
</dbReference>
<keyword evidence="1 2" id="KW-0732">Signal</keyword>
<dbReference type="SMART" id="SM00079">
    <property type="entry name" value="PBPe"/>
    <property type="match status" value="1"/>
</dbReference>
<evidence type="ECO:0000256" key="1">
    <source>
        <dbReference type="ARBA" id="ARBA00022729"/>
    </source>
</evidence>
<dbReference type="PANTHER" id="PTHR35936">
    <property type="entry name" value="MEMBRANE-BOUND LYTIC MUREIN TRANSGLYCOSYLASE F"/>
    <property type="match status" value="1"/>
</dbReference>
<name>A0A9X2PF09_9HYPH</name>
<dbReference type="PANTHER" id="PTHR35936:SF17">
    <property type="entry name" value="ARGININE-BINDING EXTRACELLULAR PROTEIN ARTP"/>
    <property type="match status" value="1"/>
</dbReference>
<dbReference type="GO" id="GO:0015276">
    <property type="term" value="F:ligand-gated monoatomic ion channel activity"/>
    <property type="evidence" value="ECO:0007669"/>
    <property type="project" value="InterPro"/>
</dbReference>
<accession>A0A9X2PF09</accession>
<dbReference type="GO" id="GO:0016020">
    <property type="term" value="C:membrane"/>
    <property type="evidence" value="ECO:0007669"/>
    <property type="project" value="InterPro"/>
</dbReference>
<dbReference type="InterPro" id="IPR001638">
    <property type="entry name" value="Solute-binding_3/MltF_N"/>
</dbReference>
<gene>
    <name evidence="5" type="ORF">NVS89_20710</name>
</gene>
<sequence>MIAALRLLLLVGLWILAGAGAPAAFAQPADSPAGPAPIRVGTFPDNKPWEFHDPSGALVGFEVDTIEAIAGEMGRQVVFVPMPFQELMPALEAGRIDVAMCSITLTAARLKTFDSTQPYYDTSQGIVVLKTSHIRALTDLKGKTVSVEPGTTNEQWLTRNAQHYGFGPIVPVQGLDAAVDMLHRRQVDAYFGDLPALLYRLLKAPDLAVVQRLPTDDRYGMLLARHSPLTAPLDAALSAIKKDGTMARIHERWFGSLPPPGSPVVKALPRP</sequence>
<dbReference type="SMART" id="SM00062">
    <property type="entry name" value="PBPb"/>
    <property type="match status" value="1"/>
</dbReference>
<dbReference type="RefSeq" id="WP_258734672.1">
    <property type="nucleotide sequence ID" value="NZ_JANTHZ010000013.1"/>
</dbReference>
<feature type="domain" description="Ionotropic glutamate receptor C-terminal" evidence="4">
    <location>
        <begin position="37"/>
        <end position="256"/>
    </location>
</feature>
<evidence type="ECO:0000313" key="5">
    <source>
        <dbReference type="EMBL" id="MCS0497517.1"/>
    </source>
</evidence>
<evidence type="ECO:0000313" key="6">
    <source>
        <dbReference type="Proteomes" id="UP001151088"/>
    </source>
</evidence>
<evidence type="ECO:0000259" key="3">
    <source>
        <dbReference type="SMART" id="SM00062"/>
    </source>
</evidence>
<dbReference type="Gene3D" id="3.40.190.10">
    <property type="entry name" value="Periplasmic binding protein-like II"/>
    <property type="match status" value="2"/>
</dbReference>
<dbReference type="Proteomes" id="UP001151088">
    <property type="component" value="Unassembled WGS sequence"/>
</dbReference>
<dbReference type="SUPFAM" id="SSF53850">
    <property type="entry name" value="Periplasmic binding protein-like II"/>
    <property type="match status" value="1"/>
</dbReference>
<dbReference type="Pfam" id="PF00497">
    <property type="entry name" value="SBP_bac_3"/>
    <property type="match status" value="1"/>
</dbReference>
<protein>
    <submittedName>
        <fullName evidence="5">ABC transporter substrate-binding protein</fullName>
    </submittedName>
</protein>
<feature type="domain" description="Solute-binding protein family 3/N-terminal" evidence="3">
    <location>
        <begin position="37"/>
        <end position="257"/>
    </location>
</feature>
<comment type="caution">
    <text evidence="5">The sequence shown here is derived from an EMBL/GenBank/DDBJ whole genome shotgun (WGS) entry which is preliminary data.</text>
</comment>
<evidence type="ECO:0000259" key="4">
    <source>
        <dbReference type="SMART" id="SM00079"/>
    </source>
</evidence>
<organism evidence="5 6">
    <name type="scientific">Ancylobacter mangrovi</name>
    <dbReference type="NCBI Taxonomy" id="2972472"/>
    <lineage>
        <taxon>Bacteria</taxon>
        <taxon>Pseudomonadati</taxon>
        <taxon>Pseudomonadota</taxon>
        <taxon>Alphaproteobacteria</taxon>
        <taxon>Hyphomicrobiales</taxon>
        <taxon>Xanthobacteraceae</taxon>
        <taxon>Ancylobacter</taxon>
    </lineage>
</organism>
<feature type="chain" id="PRO_5040937511" evidence="2">
    <location>
        <begin position="27"/>
        <end position="271"/>
    </location>
</feature>
<keyword evidence="6" id="KW-1185">Reference proteome</keyword>
<dbReference type="EMBL" id="JANTHZ010000013">
    <property type="protein sequence ID" value="MCS0497517.1"/>
    <property type="molecule type" value="Genomic_DNA"/>
</dbReference>
<evidence type="ECO:0000256" key="2">
    <source>
        <dbReference type="SAM" id="SignalP"/>
    </source>
</evidence>
<reference evidence="5" key="1">
    <citation type="submission" date="2022-08" db="EMBL/GenBank/DDBJ databases">
        <authorList>
            <person name="Li F."/>
        </authorList>
    </citation>
    <scope>NUCLEOTIDE SEQUENCE</scope>
    <source>
        <strain evidence="5">MQZ15Z-1</strain>
    </source>
</reference>